<feature type="region of interest" description="Disordered" evidence="1">
    <location>
        <begin position="1"/>
        <end position="21"/>
    </location>
</feature>
<dbReference type="Proteomes" id="UP000321181">
    <property type="component" value="Unassembled WGS sequence"/>
</dbReference>
<dbReference type="Gene3D" id="2.60.120.260">
    <property type="entry name" value="Galactose-binding domain-like"/>
    <property type="match status" value="1"/>
</dbReference>
<evidence type="ECO:0000256" key="1">
    <source>
        <dbReference type="SAM" id="MobiDB-lite"/>
    </source>
</evidence>
<evidence type="ECO:0000313" key="4">
    <source>
        <dbReference type="Proteomes" id="UP000321181"/>
    </source>
</evidence>
<sequence length="650" mass="67053">MLRTLTSHRSGTPRRPATRPLRRAAAALVAAVTLVGVPAGGATATDAAPSTPATSSVPSTRSPLTWQPPALTAPTTVKVSATNRHLKLDDTKDYVVSMPATPLTGLDGLIVSGGRNVVLIGGRIELPAEAITGTVHAGRGLLLKGQTGTVHVEGLHITGPGLEEGINIDAAQATVQLQNIRVDLVHGYEAGHHADVIQTWAGPRILRVDGLTGHTQYQGLFFLPTQYGAAQPELYDLRRTDIHGTPDSAYMIWRDGKAWPLTVSEVYVAPRNPSWRDGFLWPKGTAQGTASWPLVKVGAPPVGEFVPLADVGLGYTSPGYATTTPPATDPARDVLAEVVAVNPPVGALEAVTPVPGGLRVTGWATDRDTTGPVSVDLSVGGTTRRVVADRARTTGSEPGAAPLTGFDTVVPLPAGTHQVCAVAVDIGSGEDTALGCAAATVADTTAPTFTAAPVLRLRTGDVSAAGAVPVTVRWAVGDDVGVSGTTVLQPVTGAYAPDVTTADHVAFPGASTWTVGAHDAAGNVGTSSADATVTLVPEGDTTRYEYWWRTGTTQYLGGTALRSNRGGASMSHSFTGSSVAWIASLEASGGRADVYVDGVKEATVDLASPTTVNRSAVFTRSWDTSGTHTVKVVVVGWTGNVTSDGFVTLR</sequence>
<keyword evidence="2" id="KW-0732">Signal</keyword>
<dbReference type="RefSeq" id="WP_146905783.1">
    <property type="nucleotide sequence ID" value="NZ_BAAARM010000001.1"/>
</dbReference>
<feature type="compositionally biased region" description="Low complexity" evidence="1">
    <location>
        <begin position="42"/>
        <end position="63"/>
    </location>
</feature>
<name>A0A512DF12_9CELL</name>
<comment type="caution">
    <text evidence="3">The sequence shown here is derived from an EMBL/GenBank/DDBJ whole genome shotgun (WGS) entry which is preliminary data.</text>
</comment>
<gene>
    <name evidence="3" type="ORF">CAE01nite_27880</name>
</gene>
<keyword evidence="4" id="KW-1185">Reference proteome</keyword>
<proteinExistence type="predicted"/>
<accession>A0A512DF12</accession>
<feature type="chain" id="PRO_5039069316" evidence="2">
    <location>
        <begin position="45"/>
        <end position="650"/>
    </location>
</feature>
<evidence type="ECO:0000256" key="2">
    <source>
        <dbReference type="SAM" id="SignalP"/>
    </source>
</evidence>
<organism evidence="3 4">
    <name type="scientific">Cellulomonas aerilata</name>
    <dbReference type="NCBI Taxonomy" id="515326"/>
    <lineage>
        <taxon>Bacteria</taxon>
        <taxon>Bacillati</taxon>
        <taxon>Actinomycetota</taxon>
        <taxon>Actinomycetes</taxon>
        <taxon>Micrococcales</taxon>
        <taxon>Cellulomonadaceae</taxon>
        <taxon>Cellulomonas</taxon>
    </lineage>
</organism>
<feature type="region of interest" description="Disordered" evidence="1">
    <location>
        <begin position="42"/>
        <end position="70"/>
    </location>
</feature>
<feature type="compositionally biased region" description="Polar residues" evidence="1">
    <location>
        <begin position="1"/>
        <end position="10"/>
    </location>
</feature>
<dbReference type="OrthoDB" id="4830643at2"/>
<dbReference type="AlphaFoldDB" id="A0A512DF12"/>
<protein>
    <submittedName>
        <fullName evidence="3">Uncharacterized protein</fullName>
    </submittedName>
</protein>
<dbReference type="EMBL" id="BJYY01000017">
    <property type="protein sequence ID" value="GEO35063.1"/>
    <property type="molecule type" value="Genomic_DNA"/>
</dbReference>
<evidence type="ECO:0000313" key="3">
    <source>
        <dbReference type="EMBL" id="GEO35063.1"/>
    </source>
</evidence>
<reference evidence="3 4" key="1">
    <citation type="submission" date="2019-07" db="EMBL/GenBank/DDBJ databases">
        <title>Whole genome shotgun sequence of Cellulomonas aerilata NBRC 106308.</title>
        <authorList>
            <person name="Hosoyama A."/>
            <person name="Uohara A."/>
            <person name="Ohji S."/>
            <person name="Ichikawa N."/>
        </authorList>
    </citation>
    <scope>NUCLEOTIDE SEQUENCE [LARGE SCALE GENOMIC DNA]</scope>
    <source>
        <strain evidence="3 4">NBRC 106308</strain>
    </source>
</reference>
<feature type="signal peptide" evidence="2">
    <location>
        <begin position="1"/>
        <end position="44"/>
    </location>
</feature>